<evidence type="ECO:0000313" key="2">
    <source>
        <dbReference type="EMBL" id="KAH7528282.1"/>
    </source>
</evidence>
<dbReference type="EMBL" id="JAEACU010000005">
    <property type="protein sequence ID" value="KAH7528282.1"/>
    <property type="molecule type" value="Genomic_DNA"/>
</dbReference>
<dbReference type="SUPFAM" id="SSF51735">
    <property type="entry name" value="NAD(P)-binding Rossmann-fold domains"/>
    <property type="match status" value="1"/>
</dbReference>
<dbReference type="GO" id="GO:0016491">
    <property type="term" value="F:oxidoreductase activity"/>
    <property type="evidence" value="ECO:0007669"/>
    <property type="project" value="InterPro"/>
</dbReference>
<dbReference type="InterPro" id="IPR036291">
    <property type="entry name" value="NAD(P)-bd_dom_sf"/>
</dbReference>
<name>A0A978VD43_ZIZJJ</name>
<proteinExistence type="predicted"/>
<evidence type="ECO:0000259" key="1">
    <source>
        <dbReference type="SMART" id="SM00829"/>
    </source>
</evidence>
<dbReference type="PANTHER" id="PTHR43482">
    <property type="entry name" value="PROTEIN AST1-RELATED"/>
    <property type="match status" value="1"/>
</dbReference>
<dbReference type="InterPro" id="IPR020843">
    <property type="entry name" value="ER"/>
</dbReference>
<dbReference type="Pfam" id="PF08240">
    <property type="entry name" value="ADH_N"/>
    <property type="match status" value="1"/>
</dbReference>
<accession>A0A978VD43</accession>
<dbReference type="Gene3D" id="3.40.50.720">
    <property type="entry name" value="NAD(P)-binding Rossmann-like Domain"/>
    <property type="match status" value="1"/>
</dbReference>
<reference evidence="2" key="1">
    <citation type="journal article" date="2021" name="Front. Plant Sci.">
        <title>Chromosome-Scale Genome Assembly for Chinese Sour Jujube and Insights Into Its Genome Evolution and Domestication Signature.</title>
        <authorList>
            <person name="Shen L.-Y."/>
            <person name="Luo H."/>
            <person name="Wang X.-L."/>
            <person name="Wang X.-M."/>
            <person name="Qiu X.-J."/>
            <person name="Liu H."/>
            <person name="Zhou S.-S."/>
            <person name="Jia K.-H."/>
            <person name="Nie S."/>
            <person name="Bao Y.-T."/>
            <person name="Zhang R.-G."/>
            <person name="Yun Q.-Z."/>
            <person name="Chai Y.-H."/>
            <person name="Lu J.-Y."/>
            <person name="Li Y."/>
            <person name="Zhao S.-W."/>
            <person name="Mao J.-F."/>
            <person name="Jia S.-G."/>
            <person name="Mao Y.-M."/>
        </authorList>
    </citation>
    <scope>NUCLEOTIDE SEQUENCE</scope>
    <source>
        <strain evidence="2">AT0</strain>
        <tissue evidence="2">Leaf</tissue>
    </source>
</reference>
<dbReference type="Pfam" id="PF13602">
    <property type="entry name" value="ADH_zinc_N_2"/>
    <property type="match status" value="1"/>
</dbReference>
<evidence type="ECO:0000313" key="3">
    <source>
        <dbReference type="Proteomes" id="UP000813462"/>
    </source>
</evidence>
<dbReference type="PANTHER" id="PTHR43482:SF1">
    <property type="entry name" value="PROTEIN AST1-RELATED"/>
    <property type="match status" value="1"/>
</dbReference>
<sequence>MMMRFLRYPPPRKSDVVTRAVVLPYFGGPEVLELQHNKRLRVLEPNEVLVRTHAASINSLDIRLRSGYGGSILKHILPFTMGSDVSGEVAKVGSSVRKLKVGQQVFGASYSGGTWADYCILSEDELATKPPSITHVEACAIPFAAATARNALESVGKGDRVLVLGGGGSVGFAAIQLAVASGCHVTATSGSHGIDRILAAGAEQAVDHTVLEDIKLAIKGRFDVVIDTIGAPKTEKIGINVLDKGGRYTKLENGVITSSDRYGMWLGIPMAAPLLLKKKIDYLISHRIEYSHFSVGVDALGLEEVRRLTEAGKLKIPVEKTFPITQVREAHEAKDKMDIPGKVVLEFD</sequence>
<dbReference type="SMART" id="SM00829">
    <property type="entry name" value="PKS_ER"/>
    <property type="match status" value="1"/>
</dbReference>
<comment type="caution">
    <text evidence="2">The sequence shown here is derived from an EMBL/GenBank/DDBJ whole genome shotgun (WGS) entry which is preliminary data.</text>
</comment>
<dbReference type="SUPFAM" id="SSF50129">
    <property type="entry name" value="GroES-like"/>
    <property type="match status" value="1"/>
</dbReference>
<dbReference type="Gene3D" id="3.90.180.10">
    <property type="entry name" value="Medium-chain alcohol dehydrogenases, catalytic domain"/>
    <property type="match status" value="1"/>
</dbReference>
<dbReference type="InterPro" id="IPR013154">
    <property type="entry name" value="ADH-like_N"/>
</dbReference>
<protein>
    <recommendedName>
        <fullName evidence="1">Enoyl reductase (ER) domain-containing protein</fullName>
    </recommendedName>
</protein>
<dbReference type="Proteomes" id="UP000813462">
    <property type="component" value="Unassembled WGS sequence"/>
</dbReference>
<feature type="domain" description="Enoyl reductase (ER)" evidence="1">
    <location>
        <begin position="27"/>
        <end position="345"/>
    </location>
</feature>
<dbReference type="InterPro" id="IPR011032">
    <property type="entry name" value="GroES-like_sf"/>
</dbReference>
<organism evidence="2 3">
    <name type="scientific">Ziziphus jujuba var. spinosa</name>
    <dbReference type="NCBI Taxonomy" id="714518"/>
    <lineage>
        <taxon>Eukaryota</taxon>
        <taxon>Viridiplantae</taxon>
        <taxon>Streptophyta</taxon>
        <taxon>Embryophyta</taxon>
        <taxon>Tracheophyta</taxon>
        <taxon>Spermatophyta</taxon>
        <taxon>Magnoliopsida</taxon>
        <taxon>eudicotyledons</taxon>
        <taxon>Gunneridae</taxon>
        <taxon>Pentapetalae</taxon>
        <taxon>rosids</taxon>
        <taxon>fabids</taxon>
        <taxon>Rosales</taxon>
        <taxon>Rhamnaceae</taxon>
        <taxon>Paliureae</taxon>
        <taxon>Ziziphus</taxon>
    </lineage>
</organism>
<dbReference type="AlphaFoldDB" id="A0A978VD43"/>
<dbReference type="CDD" id="cd05289">
    <property type="entry name" value="MDR_like_2"/>
    <property type="match status" value="1"/>
</dbReference>
<dbReference type="InterPro" id="IPR052585">
    <property type="entry name" value="Lipid_raft_assoc_Zn_ADH"/>
</dbReference>
<gene>
    <name evidence="2" type="ORF">FEM48_Zijuj05G0055900</name>
</gene>